<dbReference type="Pfam" id="PF08378">
    <property type="entry name" value="NERD"/>
    <property type="match status" value="1"/>
</dbReference>
<dbReference type="Proteomes" id="UP000763505">
    <property type="component" value="Unassembled WGS sequence"/>
</dbReference>
<evidence type="ECO:0000259" key="1">
    <source>
        <dbReference type="Pfam" id="PF08378"/>
    </source>
</evidence>
<feature type="domain" description="NERD" evidence="1">
    <location>
        <begin position="54"/>
        <end position="144"/>
    </location>
</feature>
<dbReference type="InterPro" id="IPR011528">
    <property type="entry name" value="NERD"/>
</dbReference>
<accession>A0A921DYQ2</accession>
<protein>
    <submittedName>
        <fullName evidence="2">NERD domain-containing protein</fullName>
    </submittedName>
</protein>
<dbReference type="AlphaFoldDB" id="A0A921DYQ2"/>
<gene>
    <name evidence="2" type="ORF">K8V35_09770</name>
</gene>
<proteinExistence type="predicted"/>
<evidence type="ECO:0000313" key="3">
    <source>
        <dbReference type="Proteomes" id="UP000763505"/>
    </source>
</evidence>
<reference evidence="2" key="1">
    <citation type="journal article" date="2021" name="PeerJ">
        <title>Extensive microbial diversity within the chicken gut microbiome revealed by metagenomics and culture.</title>
        <authorList>
            <person name="Gilroy R."/>
            <person name="Ravi A."/>
            <person name="Getino M."/>
            <person name="Pursley I."/>
            <person name="Horton D.L."/>
            <person name="Alikhan N.F."/>
            <person name="Baker D."/>
            <person name="Gharbi K."/>
            <person name="Hall N."/>
            <person name="Watson M."/>
            <person name="Adriaenssens E.M."/>
            <person name="Foster-Nyarko E."/>
            <person name="Jarju S."/>
            <person name="Secka A."/>
            <person name="Antonio M."/>
            <person name="Oren A."/>
            <person name="Chaudhuri R.R."/>
            <person name="La Ragione R."/>
            <person name="Hildebrand F."/>
            <person name="Pallen M.J."/>
        </authorList>
    </citation>
    <scope>NUCLEOTIDE SEQUENCE</scope>
    <source>
        <strain evidence="2">6019</strain>
    </source>
</reference>
<sequence length="325" mass="38467">MILTERKPSQELLYYRALSKRVDLSKNQQLKLKRLESGYEGECTYDEVYESIISHLPVFRDVYLEIEGSHVQCDALIVHDNGYLLHEIKNYNGEFHYNGNQWLLRGNEVSEDPIIQLERTRKKFIKLKYSNNVQFNIDGKVVFTHIDFSLELIDTPSTDKIILRNQLKRHLSSLKDLTYNDQSLNRVELIKNNIVANPFHNEKANFSDLKKGVYCRNCSSFNIQKSKFHFQCKNCLSKYTIHTIVLQAISDHKSLFNNREFIKKEIYDILNGSISMQTIYNVLKIYCTKQDKGRHTTYRFKYHDFDEAEKSVPKQFRYKDHVKLV</sequence>
<organism evidence="2 3">
    <name type="scientific">Aliicoccus persicus</name>
    <dbReference type="NCBI Taxonomy" id="930138"/>
    <lineage>
        <taxon>Bacteria</taxon>
        <taxon>Bacillati</taxon>
        <taxon>Bacillota</taxon>
        <taxon>Bacilli</taxon>
        <taxon>Bacillales</taxon>
        <taxon>Staphylococcaceae</taxon>
        <taxon>Aliicoccus</taxon>
    </lineage>
</organism>
<dbReference type="EMBL" id="DYYI01000110">
    <property type="protein sequence ID" value="HJE20629.1"/>
    <property type="molecule type" value="Genomic_DNA"/>
</dbReference>
<reference evidence="2" key="2">
    <citation type="submission" date="2021-09" db="EMBL/GenBank/DDBJ databases">
        <authorList>
            <person name="Gilroy R."/>
        </authorList>
    </citation>
    <scope>NUCLEOTIDE SEQUENCE</scope>
    <source>
        <strain evidence="2">6019</strain>
    </source>
</reference>
<name>A0A921DYQ2_9STAP</name>
<comment type="caution">
    <text evidence="2">The sequence shown here is derived from an EMBL/GenBank/DDBJ whole genome shotgun (WGS) entry which is preliminary data.</text>
</comment>
<evidence type="ECO:0000313" key="2">
    <source>
        <dbReference type="EMBL" id="HJE20629.1"/>
    </source>
</evidence>